<dbReference type="SUPFAM" id="SSF56112">
    <property type="entry name" value="Protein kinase-like (PK-like)"/>
    <property type="match status" value="1"/>
</dbReference>
<evidence type="ECO:0000313" key="9">
    <source>
        <dbReference type="Proteomes" id="UP000285301"/>
    </source>
</evidence>
<dbReference type="GO" id="GO:0035556">
    <property type="term" value="P:intracellular signal transduction"/>
    <property type="evidence" value="ECO:0007669"/>
    <property type="project" value="TreeGrafter"/>
</dbReference>
<evidence type="ECO:0000256" key="2">
    <source>
        <dbReference type="ARBA" id="ARBA00022527"/>
    </source>
</evidence>
<reference evidence="8 9" key="1">
    <citation type="journal article" date="2018" name="Gigascience">
        <title>Genomes of trombidid mites reveal novel predicted allergens and laterally-transferred genes associated with secondary metabolism.</title>
        <authorList>
            <person name="Dong X."/>
            <person name="Chaisiri K."/>
            <person name="Xia D."/>
            <person name="Armstrong S.D."/>
            <person name="Fang Y."/>
            <person name="Donnelly M.J."/>
            <person name="Kadowaki T."/>
            <person name="McGarry J.W."/>
            <person name="Darby A.C."/>
            <person name="Makepeace B.L."/>
        </authorList>
    </citation>
    <scope>NUCLEOTIDE SEQUENCE [LARGE SCALE GENOMIC DNA]</scope>
    <source>
        <strain evidence="8">UoL-WK</strain>
    </source>
</reference>
<dbReference type="InterPro" id="IPR011009">
    <property type="entry name" value="Kinase-like_dom_sf"/>
</dbReference>
<keyword evidence="2" id="KW-0723">Serine/threonine-protein kinase</keyword>
<dbReference type="GO" id="GO:0005524">
    <property type="term" value="F:ATP binding"/>
    <property type="evidence" value="ECO:0007669"/>
    <property type="project" value="UniProtKB-KW"/>
</dbReference>
<evidence type="ECO:0000313" key="8">
    <source>
        <dbReference type="EMBL" id="RWS11517.1"/>
    </source>
</evidence>
<evidence type="ECO:0000256" key="6">
    <source>
        <dbReference type="ARBA" id="ARBA00022840"/>
    </source>
</evidence>
<sequence>MKKHSVIEDDDVESAMIERRVLALGCQHPFICNLFCTFQTQVCVCFRAKVFTTFSPLFRTQESLELRDGVPRRRRSDVPRAEMWEAQRRANKVKAVNTSQFLTTACSRRFYASEIVCALKFLHKKFIIYRSVGFALETNVASSDVSRESRLINKRNRTSPLTKALKETLKEKVFLCQIR</sequence>
<dbReference type="PANTHER" id="PTHR24356">
    <property type="entry name" value="SERINE/THREONINE-PROTEIN KINASE"/>
    <property type="match status" value="1"/>
</dbReference>
<keyword evidence="9" id="KW-1185">Reference proteome</keyword>
<dbReference type="EC" id="2.7.11.1" evidence="1"/>
<accession>A0A443R8D6</accession>
<evidence type="ECO:0000256" key="4">
    <source>
        <dbReference type="ARBA" id="ARBA00022741"/>
    </source>
</evidence>
<dbReference type="PANTHER" id="PTHR24356:SF347">
    <property type="entry name" value="PROTEIN KINASE C DELTA TYPE HOMOLOG-RELATED"/>
    <property type="match status" value="1"/>
</dbReference>
<dbReference type="InterPro" id="IPR050236">
    <property type="entry name" value="Ser_Thr_kinase_AGC"/>
</dbReference>
<dbReference type="EMBL" id="NCKU01007548">
    <property type="protein sequence ID" value="RWS02562.1"/>
    <property type="molecule type" value="Genomic_DNA"/>
</dbReference>
<dbReference type="EMBL" id="NCKU01001672">
    <property type="protein sequence ID" value="RWS11517.1"/>
    <property type="molecule type" value="Genomic_DNA"/>
</dbReference>
<keyword evidence="6" id="KW-0067">ATP-binding</keyword>
<name>A0A443R8D6_9ACAR</name>
<dbReference type="STRING" id="1965070.A0A443R8D6"/>
<proteinExistence type="predicted"/>
<dbReference type="AlphaFoldDB" id="A0A443R8D6"/>
<protein>
    <recommendedName>
        <fullName evidence="1">non-specific serine/threonine protein kinase</fullName>
        <ecNumber evidence="1">2.7.11.1</ecNumber>
    </recommendedName>
</protein>
<evidence type="ECO:0000256" key="5">
    <source>
        <dbReference type="ARBA" id="ARBA00022777"/>
    </source>
</evidence>
<comment type="caution">
    <text evidence="8">The sequence shown here is derived from an EMBL/GenBank/DDBJ whole genome shotgun (WGS) entry which is preliminary data.</text>
</comment>
<dbReference type="Gene3D" id="3.30.200.20">
    <property type="entry name" value="Phosphorylase Kinase, domain 1"/>
    <property type="match status" value="1"/>
</dbReference>
<evidence type="ECO:0000256" key="3">
    <source>
        <dbReference type="ARBA" id="ARBA00022679"/>
    </source>
</evidence>
<keyword evidence="3" id="KW-0808">Transferase</keyword>
<evidence type="ECO:0000256" key="1">
    <source>
        <dbReference type="ARBA" id="ARBA00012513"/>
    </source>
</evidence>
<gene>
    <name evidence="7" type="ORF">B4U79_04618</name>
    <name evidence="8" type="ORF">B4U79_08725</name>
</gene>
<keyword evidence="4" id="KW-0547">Nucleotide-binding</keyword>
<keyword evidence="5 8" id="KW-0418">Kinase</keyword>
<reference evidence="8" key="2">
    <citation type="submission" date="2018-11" db="EMBL/GenBank/DDBJ databases">
        <title>Trombidioid mite genomics.</title>
        <authorList>
            <person name="Dong X."/>
        </authorList>
    </citation>
    <scope>NUCLEOTIDE SEQUENCE</scope>
    <source>
        <strain evidence="8">UoL-WK</strain>
    </source>
</reference>
<dbReference type="GO" id="GO:0004674">
    <property type="term" value="F:protein serine/threonine kinase activity"/>
    <property type="evidence" value="ECO:0007669"/>
    <property type="project" value="UniProtKB-KW"/>
</dbReference>
<organism evidence="8 9">
    <name type="scientific">Dinothrombium tinctorium</name>
    <dbReference type="NCBI Taxonomy" id="1965070"/>
    <lineage>
        <taxon>Eukaryota</taxon>
        <taxon>Metazoa</taxon>
        <taxon>Ecdysozoa</taxon>
        <taxon>Arthropoda</taxon>
        <taxon>Chelicerata</taxon>
        <taxon>Arachnida</taxon>
        <taxon>Acari</taxon>
        <taxon>Acariformes</taxon>
        <taxon>Trombidiformes</taxon>
        <taxon>Prostigmata</taxon>
        <taxon>Anystina</taxon>
        <taxon>Parasitengona</taxon>
        <taxon>Trombidioidea</taxon>
        <taxon>Trombidiidae</taxon>
        <taxon>Dinothrombium</taxon>
    </lineage>
</organism>
<dbReference type="Proteomes" id="UP000285301">
    <property type="component" value="Unassembled WGS sequence"/>
</dbReference>
<evidence type="ECO:0000313" key="7">
    <source>
        <dbReference type="EMBL" id="RWS02562.1"/>
    </source>
</evidence>